<keyword evidence="7 8" id="KW-0472">Membrane</keyword>
<dbReference type="InterPro" id="IPR000515">
    <property type="entry name" value="MetI-like"/>
</dbReference>
<feature type="transmembrane region" description="Helical" evidence="8">
    <location>
        <begin position="236"/>
        <end position="260"/>
    </location>
</feature>
<dbReference type="InterPro" id="IPR035906">
    <property type="entry name" value="MetI-like_sf"/>
</dbReference>
<dbReference type="PROSITE" id="PS50928">
    <property type="entry name" value="ABC_TM1"/>
    <property type="match status" value="1"/>
</dbReference>
<evidence type="ECO:0000256" key="3">
    <source>
        <dbReference type="ARBA" id="ARBA00022448"/>
    </source>
</evidence>
<feature type="transmembrane region" description="Helical" evidence="8">
    <location>
        <begin position="111"/>
        <end position="131"/>
    </location>
</feature>
<feature type="transmembrane region" description="Helical" evidence="8">
    <location>
        <begin position="193"/>
        <end position="216"/>
    </location>
</feature>
<evidence type="ECO:0000256" key="5">
    <source>
        <dbReference type="ARBA" id="ARBA00022692"/>
    </source>
</evidence>
<evidence type="ECO:0000259" key="9">
    <source>
        <dbReference type="PROSITE" id="PS50928"/>
    </source>
</evidence>
<reference evidence="10" key="1">
    <citation type="submission" date="2021-04" db="EMBL/GenBank/DDBJ databases">
        <title>Draft genome sequence of StrPh-CL8, a phytoplasma strain causing strawberry phyllody in Chile.</title>
        <authorList>
            <person name="Cui W."/>
            <person name="Zamorano A."/>
            <person name="Fiore N."/>
        </authorList>
    </citation>
    <scope>NUCLEOTIDE SEQUENCE [LARGE SCALE GENOMIC DNA]</scope>
    <source>
        <strain evidence="10">StrPh-Cl</strain>
    </source>
</reference>
<gene>
    <name evidence="10" type="ORF">J8J04_00465</name>
</gene>
<dbReference type="PANTHER" id="PTHR43848">
    <property type="entry name" value="PUTRESCINE TRANSPORT SYSTEM PERMEASE PROTEIN POTI"/>
    <property type="match status" value="1"/>
</dbReference>
<feature type="transmembrane region" description="Helical" evidence="8">
    <location>
        <begin position="12"/>
        <end position="34"/>
    </location>
</feature>
<keyword evidence="11" id="KW-1185">Reference proteome</keyword>
<proteinExistence type="inferred from homology"/>
<evidence type="ECO:0000256" key="4">
    <source>
        <dbReference type="ARBA" id="ARBA00022475"/>
    </source>
</evidence>
<dbReference type="Proteomes" id="UP000811481">
    <property type="component" value="Unassembled WGS sequence"/>
</dbReference>
<dbReference type="SUPFAM" id="SSF161098">
    <property type="entry name" value="MetI-like"/>
    <property type="match status" value="1"/>
</dbReference>
<keyword evidence="6 8" id="KW-1133">Transmembrane helix</keyword>
<accession>A0ABS5K354</accession>
<keyword evidence="5 8" id="KW-0812">Transmembrane</keyword>
<keyword evidence="4" id="KW-1003">Cell membrane</keyword>
<evidence type="ECO:0000313" key="10">
    <source>
        <dbReference type="EMBL" id="MBS2126194.1"/>
    </source>
</evidence>
<sequence>MKLKFKPKKINILYIAIMLIFIYLPIISLIIFSFNRGEGRMTSLINWNGFSLQWYQKLWTDKTINSSIVITLKIALLTTIISTFLGTFAAISLAQTLKKKWRNMILNMSHFSIVVPEIITALSLFVVFGFIGLKSSFWKMLLTHISFCTPFVVVSIYPKVISLNPNSLEAAYDLGATPLKALTKVILPQLKGAMLIGATLSFTLSFDDFMISYFVGGAEYQNISAYIYSLKGTINPTVNALSTILIILTSSKVIFDLVMYQKRTVKRLK</sequence>
<comment type="similarity">
    <text evidence="2">Belongs to the binding-protein-dependent transport system permease family. CysTW subfamily.</text>
</comment>
<evidence type="ECO:0000313" key="11">
    <source>
        <dbReference type="Proteomes" id="UP000811481"/>
    </source>
</evidence>
<comment type="caution">
    <text evidence="10">The sequence shown here is derived from an EMBL/GenBank/DDBJ whole genome shotgun (WGS) entry which is preliminary data.</text>
</comment>
<name>A0ABS5K354_9MOLU</name>
<dbReference type="Gene3D" id="1.10.3720.10">
    <property type="entry name" value="MetI-like"/>
    <property type="match status" value="1"/>
</dbReference>
<protein>
    <submittedName>
        <fullName evidence="10">ABC transporter permease</fullName>
    </submittedName>
</protein>
<feature type="domain" description="ABC transmembrane type-1" evidence="9">
    <location>
        <begin position="68"/>
        <end position="259"/>
    </location>
</feature>
<evidence type="ECO:0000256" key="7">
    <source>
        <dbReference type="ARBA" id="ARBA00023136"/>
    </source>
</evidence>
<evidence type="ECO:0000256" key="6">
    <source>
        <dbReference type="ARBA" id="ARBA00022989"/>
    </source>
</evidence>
<evidence type="ECO:0000256" key="8">
    <source>
        <dbReference type="RuleBase" id="RU363032"/>
    </source>
</evidence>
<keyword evidence="3 8" id="KW-0813">Transport</keyword>
<evidence type="ECO:0000256" key="1">
    <source>
        <dbReference type="ARBA" id="ARBA00004651"/>
    </source>
</evidence>
<comment type="subcellular location">
    <subcellularLocation>
        <location evidence="1 8">Cell membrane</location>
        <topology evidence="1 8">Multi-pass membrane protein</topology>
    </subcellularLocation>
</comment>
<dbReference type="PANTHER" id="PTHR43848:SF2">
    <property type="entry name" value="PUTRESCINE TRANSPORT SYSTEM PERMEASE PROTEIN POTI"/>
    <property type="match status" value="1"/>
</dbReference>
<dbReference type="Pfam" id="PF00528">
    <property type="entry name" value="BPD_transp_1"/>
    <property type="match status" value="1"/>
</dbReference>
<evidence type="ECO:0000256" key="2">
    <source>
        <dbReference type="ARBA" id="ARBA00007069"/>
    </source>
</evidence>
<dbReference type="CDD" id="cd06261">
    <property type="entry name" value="TM_PBP2"/>
    <property type="match status" value="1"/>
</dbReference>
<dbReference type="RefSeq" id="WP_212330804.1">
    <property type="nucleotide sequence ID" value="NZ_JAGVRH010000001.1"/>
</dbReference>
<dbReference type="InterPro" id="IPR051789">
    <property type="entry name" value="Bact_Polyamine_Transport"/>
</dbReference>
<feature type="transmembrane region" description="Helical" evidence="8">
    <location>
        <begin position="68"/>
        <end position="91"/>
    </location>
</feature>
<organism evidence="10 11">
    <name type="scientific">'Fragaria x ananassa' phyllody phytoplasma</name>
    <dbReference type="NCBI Taxonomy" id="2358428"/>
    <lineage>
        <taxon>Bacteria</taxon>
        <taxon>Bacillati</taxon>
        <taxon>Mycoplasmatota</taxon>
        <taxon>Mollicutes</taxon>
        <taxon>Acholeplasmatales</taxon>
        <taxon>Acholeplasmataceae</taxon>
        <taxon>Candidatus Phytoplasma</taxon>
        <taxon>16SrXIII (Mexican periwinkle virescence group)</taxon>
    </lineage>
</organism>
<dbReference type="EMBL" id="JAGVRH010000001">
    <property type="protein sequence ID" value="MBS2126194.1"/>
    <property type="molecule type" value="Genomic_DNA"/>
</dbReference>